<organism evidence="2">
    <name type="scientific">Sesamum latifolium</name>
    <dbReference type="NCBI Taxonomy" id="2727402"/>
    <lineage>
        <taxon>Eukaryota</taxon>
        <taxon>Viridiplantae</taxon>
        <taxon>Streptophyta</taxon>
        <taxon>Embryophyta</taxon>
        <taxon>Tracheophyta</taxon>
        <taxon>Spermatophyta</taxon>
        <taxon>Magnoliopsida</taxon>
        <taxon>eudicotyledons</taxon>
        <taxon>Gunneridae</taxon>
        <taxon>Pentapetalae</taxon>
        <taxon>asterids</taxon>
        <taxon>lamiids</taxon>
        <taxon>Lamiales</taxon>
        <taxon>Pedaliaceae</taxon>
        <taxon>Sesamum</taxon>
    </lineage>
</organism>
<dbReference type="InterPro" id="IPR004242">
    <property type="entry name" value="Transposase_21"/>
</dbReference>
<comment type="caution">
    <text evidence="2">The sequence shown here is derived from an EMBL/GenBank/DDBJ whole genome shotgun (WGS) entry which is preliminary data.</text>
</comment>
<feature type="transmembrane region" description="Helical" evidence="1">
    <location>
        <begin position="52"/>
        <end position="70"/>
    </location>
</feature>
<protein>
    <submittedName>
        <fullName evidence="2">Uncharacterized protein</fullName>
    </submittedName>
</protein>
<keyword evidence="1" id="KW-0472">Membrane</keyword>
<sequence length="298" mass="34427">MYEKNLPSRAGLTLEFEDGVTAFIEYAKFQHAYMDGGAHWVMQCRWIGRRGWFSMMPGLLYGFLIITRMVRLMMIRDRFHDVIHAVEQPLWNGCTQSQLVSVVELVNIKKDNIDRTTASFVEKLGTSRPESEILTARRPRMPFLGTCCLLIACRGCMLQKRLPSKRRGMPTIRRGRDPCAIRLMQRYGHFLTYHDFEAEPRNVRLSLWTDGFAPIGQYGRTYSCLPVILTPYNLPSGMYMSSEYMFLTMVIPDPSNPKYLIDVYLEPLIEELQNLSHAAILIHDNAKNKTFTMHAALM</sequence>
<accession>A0AAW2TPB2</accession>
<evidence type="ECO:0000256" key="1">
    <source>
        <dbReference type="SAM" id="Phobius"/>
    </source>
</evidence>
<dbReference type="AlphaFoldDB" id="A0AAW2TPB2"/>
<keyword evidence="1" id="KW-0812">Transmembrane</keyword>
<evidence type="ECO:0000313" key="2">
    <source>
        <dbReference type="EMBL" id="KAL0406319.1"/>
    </source>
</evidence>
<proteinExistence type="predicted"/>
<reference evidence="2" key="1">
    <citation type="submission" date="2020-06" db="EMBL/GenBank/DDBJ databases">
        <authorList>
            <person name="Li T."/>
            <person name="Hu X."/>
            <person name="Zhang T."/>
            <person name="Song X."/>
            <person name="Zhang H."/>
            <person name="Dai N."/>
            <person name="Sheng W."/>
            <person name="Hou X."/>
            <person name="Wei L."/>
        </authorList>
    </citation>
    <scope>NUCLEOTIDE SEQUENCE</scope>
    <source>
        <strain evidence="2">KEN1</strain>
        <tissue evidence="2">Leaf</tissue>
    </source>
</reference>
<name>A0AAW2TPB2_9LAMI</name>
<reference evidence="2" key="2">
    <citation type="journal article" date="2024" name="Plant">
        <title>Genomic evolution and insights into agronomic trait innovations of Sesamum species.</title>
        <authorList>
            <person name="Miao H."/>
            <person name="Wang L."/>
            <person name="Qu L."/>
            <person name="Liu H."/>
            <person name="Sun Y."/>
            <person name="Le M."/>
            <person name="Wang Q."/>
            <person name="Wei S."/>
            <person name="Zheng Y."/>
            <person name="Lin W."/>
            <person name="Duan Y."/>
            <person name="Cao H."/>
            <person name="Xiong S."/>
            <person name="Wang X."/>
            <person name="Wei L."/>
            <person name="Li C."/>
            <person name="Ma Q."/>
            <person name="Ju M."/>
            <person name="Zhao R."/>
            <person name="Li G."/>
            <person name="Mu C."/>
            <person name="Tian Q."/>
            <person name="Mei H."/>
            <person name="Zhang T."/>
            <person name="Gao T."/>
            <person name="Zhang H."/>
        </authorList>
    </citation>
    <scope>NUCLEOTIDE SEQUENCE</scope>
    <source>
        <strain evidence="2">KEN1</strain>
    </source>
</reference>
<dbReference type="EMBL" id="JACGWN010000014">
    <property type="protein sequence ID" value="KAL0406319.1"/>
    <property type="molecule type" value="Genomic_DNA"/>
</dbReference>
<gene>
    <name evidence="2" type="ORF">Slati_3945800</name>
</gene>
<dbReference type="Pfam" id="PF02992">
    <property type="entry name" value="Transposase_21"/>
    <property type="match status" value="1"/>
</dbReference>
<keyword evidence="1" id="KW-1133">Transmembrane helix</keyword>